<dbReference type="EMBL" id="JAWHQM010000116">
    <property type="protein sequence ID" value="KAK5637423.1"/>
    <property type="molecule type" value="Genomic_DNA"/>
</dbReference>
<reference evidence="1 2" key="1">
    <citation type="submission" date="2023-10" db="EMBL/GenBank/DDBJ databases">
        <title>Draft genome sequence of Xylaria bambusicola isolate GMP-LS, the root and basal stem rot pathogen of sugarcane in Indonesia.</title>
        <authorList>
            <person name="Selvaraj P."/>
            <person name="Muralishankar V."/>
            <person name="Muruganantham S."/>
            <person name="Sp S."/>
            <person name="Haryani S."/>
            <person name="Lau K.J.X."/>
            <person name="Naqvi N.I."/>
        </authorList>
    </citation>
    <scope>NUCLEOTIDE SEQUENCE [LARGE SCALE GENOMIC DNA]</scope>
    <source>
        <strain evidence="1">GMP-LS</strain>
    </source>
</reference>
<comment type="caution">
    <text evidence="1">The sequence shown here is derived from an EMBL/GenBank/DDBJ whole genome shotgun (WGS) entry which is preliminary data.</text>
</comment>
<name>A0AAN7UXP9_9PEZI</name>
<gene>
    <name evidence="1" type="ORF">RRF57_013135</name>
</gene>
<protein>
    <submittedName>
        <fullName evidence="1">Uncharacterized protein</fullName>
    </submittedName>
</protein>
<dbReference type="AlphaFoldDB" id="A0AAN7UXP9"/>
<accession>A0AAN7UXP9</accession>
<organism evidence="1 2">
    <name type="scientific">Xylaria bambusicola</name>
    <dbReference type="NCBI Taxonomy" id="326684"/>
    <lineage>
        <taxon>Eukaryota</taxon>
        <taxon>Fungi</taxon>
        <taxon>Dikarya</taxon>
        <taxon>Ascomycota</taxon>
        <taxon>Pezizomycotina</taxon>
        <taxon>Sordariomycetes</taxon>
        <taxon>Xylariomycetidae</taxon>
        <taxon>Xylariales</taxon>
        <taxon>Xylariaceae</taxon>
        <taxon>Xylaria</taxon>
    </lineage>
</organism>
<evidence type="ECO:0000313" key="2">
    <source>
        <dbReference type="Proteomes" id="UP001305414"/>
    </source>
</evidence>
<evidence type="ECO:0000313" key="1">
    <source>
        <dbReference type="EMBL" id="KAK5637423.1"/>
    </source>
</evidence>
<sequence length="97" mass="10998">MLGGGSGPLRFVYVAKFHDKLDDLMSRLSARGLPEHDQILSQLLEASTLSNPRPYGDYPRQQTVLNSFAHILLHDEASHFTRLKPHVRVALEQPRHT</sequence>
<dbReference type="Proteomes" id="UP001305414">
    <property type="component" value="Unassembled WGS sequence"/>
</dbReference>
<keyword evidence="2" id="KW-1185">Reference proteome</keyword>
<proteinExistence type="predicted"/>